<reference evidence="10" key="1">
    <citation type="submission" date="2021-01" db="EMBL/GenBank/DDBJ databases">
        <authorList>
            <person name="Corre E."/>
            <person name="Pelletier E."/>
            <person name="Niang G."/>
            <person name="Scheremetjew M."/>
            <person name="Finn R."/>
            <person name="Kale V."/>
            <person name="Holt S."/>
            <person name="Cochrane G."/>
            <person name="Meng A."/>
            <person name="Brown T."/>
            <person name="Cohen L."/>
        </authorList>
    </citation>
    <scope>NUCLEOTIDE SEQUENCE</scope>
    <source>
        <strain evidence="10">ATCC 50979</strain>
    </source>
</reference>
<dbReference type="SMART" id="SM00503">
    <property type="entry name" value="SynN"/>
    <property type="match status" value="1"/>
</dbReference>
<dbReference type="InterPro" id="IPR045242">
    <property type="entry name" value="Syntaxin"/>
</dbReference>
<dbReference type="GO" id="GO:0000149">
    <property type="term" value="F:SNARE binding"/>
    <property type="evidence" value="ECO:0007669"/>
    <property type="project" value="TreeGrafter"/>
</dbReference>
<evidence type="ECO:0000256" key="5">
    <source>
        <dbReference type="ARBA" id="ARBA00023136"/>
    </source>
</evidence>
<evidence type="ECO:0000256" key="6">
    <source>
        <dbReference type="SAM" id="Coils"/>
    </source>
</evidence>
<feature type="compositionally biased region" description="Basic and acidic residues" evidence="7">
    <location>
        <begin position="1"/>
        <end position="12"/>
    </location>
</feature>
<dbReference type="GO" id="GO:0006887">
    <property type="term" value="P:exocytosis"/>
    <property type="evidence" value="ECO:0007669"/>
    <property type="project" value="TreeGrafter"/>
</dbReference>
<evidence type="ECO:0000256" key="7">
    <source>
        <dbReference type="SAM" id="MobiDB-lite"/>
    </source>
</evidence>
<accession>A0A6U0IXN1</accession>
<evidence type="ECO:0000256" key="2">
    <source>
        <dbReference type="ARBA" id="ARBA00009063"/>
    </source>
</evidence>
<dbReference type="GO" id="GO:0031201">
    <property type="term" value="C:SNARE complex"/>
    <property type="evidence" value="ECO:0007669"/>
    <property type="project" value="TreeGrafter"/>
</dbReference>
<evidence type="ECO:0000313" key="11">
    <source>
        <dbReference type="EMBL" id="CAD9300024.1"/>
    </source>
</evidence>
<organism evidence="10">
    <name type="scientific">Sexangularia sp. CB-2014</name>
    <dbReference type="NCBI Taxonomy" id="1486929"/>
    <lineage>
        <taxon>Eukaryota</taxon>
        <taxon>Amoebozoa</taxon>
        <taxon>Tubulinea</taxon>
        <taxon>Elardia</taxon>
        <taxon>Arcellinida</taxon>
        <taxon>Arcellinida incertae sedis</taxon>
        <taxon>Sexangularia</taxon>
    </lineage>
</organism>
<evidence type="ECO:0000259" key="9">
    <source>
        <dbReference type="PROSITE" id="PS50192"/>
    </source>
</evidence>
<evidence type="ECO:0000313" key="10">
    <source>
        <dbReference type="EMBL" id="CAD9300022.1"/>
    </source>
</evidence>
<dbReference type="GO" id="GO:0005484">
    <property type="term" value="F:SNAP receptor activity"/>
    <property type="evidence" value="ECO:0007669"/>
    <property type="project" value="TreeGrafter"/>
</dbReference>
<dbReference type="AlphaFoldDB" id="A0A6U0IXN1"/>
<name>A0A6U0IXN1_9EUKA</name>
<dbReference type="SUPFAM" id="SSF47661">
    <property type="entry name" value="t-snare proteins"/>
    <property type="match status" value="1"/>
</dbReference>
<feature type="transmembrane region" description="Helical" evidence="8">
    <location>
        <begin position="289"/>
        <end position="309"/>
    </location>
</feature>
<dbReference type="Gene3D" id="1.20.58.70">
    <property type="match status" value="1"/>
</dbReference>
<dbReference type="EMBL" id="HBGL01010012">
    <property type="protein sequence ID" value="CAD9300022.1"/>
    <property type="molecule type" value="Transcribed_RNA"/>
</dbReference>
<dbReference type="CDD" id="cd15848">
    <property type="entry name" value="SNARE_syntaxin1-like"/>
    <property type="match status" value="1"/>
</dbReference>
<dbReference type="GO" id="GO:0006886">
    <property type="term" value="P:intracellular protein transport"/>
    <property type="evidence" value="ECO:0007669"/>
    <property type="project" value="TreeGrafter"/>
</dbReference>
<keyword evidence="5 8" id="KW-0472">Membrane</keyword>
<keyword evidence="3 8" id="KW-0812">Transmembrane</keyword>
<proteinExistence type="inferred from homology"/>
<dbReference type="SMART" id="SM00397">
    <property type="entry name" value="t_SNARE"/>
    <property type="match status" value="1"/>
</dbReference>
<dbReference type="PROSITE" id="PS50192">
    <property type="entry name" value="T_SNARE"/>
    <property type="match status" value="1"/>
</dbReference>
<keyword evidence="4 8" id="KW-1133">Transmembrane helix</keyword>
<dbReference type="GO" id="GO:0012505">
    <property type="term" value="C:endomembrane system"/>
    <property type="evidence" value="ECO:0007669"/>
    <property type="project" value="TreeGrafter"/>
</dbReference>
<evidence type="ECO:0000256" key="3">
    <source>
        <dbReference type="ARBA" id="ARBA00022692"/>
    </source>
</evidence>
<dbReference type="Gene3D" id="1.20.5.110">
    <property type="match status" value="1"/>
</dbReference>
<dbReference type="Pfam" id="PF00804">
    <property type="entry name" value="Syntaxin"/>
    <property type="match status" value="1"/>
</dbReference>
<evidence type="ECO:0000256" key="8">
    <source>
        <dbReference type="SAM" id="Phobius"/>
    </source>
</evidence>
<feature type="region of interest" description="Disordered" evidence="7">
    <location>
        <begin position="1"/>
        <end position="25"/>
    </location>
</feature>
<dbReference type="PANTHER" id="PTHR19957:SF307">
    <property type="entry name" value="PROTEIN SSO1-RELATED"/>
    <property type="match status" value="1"/>
</dbReference>
<gene>
    <name evidence="10" type="ORF">SSP0437_LOCUS7778</name>
    <name evidence="11" type="ORF">SSP0437_LOCUS7779</name>
</gene>
<dbReference type="InterPro" id="IPR010989">
    <property type="entry name" value="SNARE"/>
</dbReference>
<dbReference type="InterPro" id="IPR006011">
    <property type="entry name" value="Syntaxin_N"/>
</dbReference>
<evidence type="ECO:0000256" key="1">
    <source>
        <dbReference type="ARBA" id="ARBA00004211"/>
    </source>
</evidence>
<feature type="coiled-coil region" evidence="6">
    <location>
        <begin position="89"/>
        <end position="116"/>
    </location>
</feature>
<dbReference type="GO" id="GO:0006906">
    <property type="term" value="P:vesicle fusion"/>
    <property type="evidence" value="ECO:0007669"/>
    <property type="project" value="TreeGrafter"/>
</dbReference>
<dbReference type="EMBL" id="HBGL01010013">
    <property type="protein sequence ID" value="CAD9300024.1"/>
    <property type="molecule type" value="Transcribed_RNA"/>
</dbReference>
<dbReference type="PANTHER" id="PTHR19957">
    <property type="entry name" value="SYNTAXIN"/>
    <property type="match status" value="1"/>
</dbReference>
<evidence type="ECO:0000256" key="4">
    <source>
        <dbReference type="ARBA" id="ARBA00022989"/>
    </source>
</evidence>
<dbReference type="Pfam" id="PF05739">
    <property type="entry name" value="SNARE"/>
    <property type="match status" value="1"/>
</dbReference>
<sequence>MGIDRLSDLRDSDYEDDGDTEHAGVVRGGVPRVETGADAASDAFMSDFFDAVNGIKGTMATIKYNIDAVEDNFGEYIAAVTAQQAGEASEELDRLISETNSEKARVQRQLDEMRTSTAELIESGAIPEGSAEARMRENMLATLAKKFVELMRHYEEVQTDYKNKQREKVERRIRTVNPNATLEEIEEAISSGKASKVISQQLLGDTRYQKEAEEALSYVESKHREVQRLEASIEELHQLFIDMAILVEEQGQLFDQIEHNINKARDYTEQGAKQLVKAKKTQRKNRKKMIILFIVLFLVLGGILIPVILDNLPQ</sequence>
<dbReference type="GO" id="GO:0048278">
    <property type="term" value="P:vesicle docking"/>
    <property type="evidence" value="ECO:0007669"/>
    <property type="project" value="TreeGrafter"/>
</dbReference>
<comment type="subcellular location">
    <subcellularLocation>
        <location evidence="1">Membrane</location>
        <topology evidence="1">Single-pass type IV membrane protein</topology>
    </subcellularLocation>
</comment>
<dbReference type="InterPro" id="IPR000727">
    <property type="entry name" value="T_SNARE_dom"/>
</dbReference>
<keyword evidence="6" id="KW-0175">Coiled coil</keyword>
<protein>
    <recommendedName>
        <fullName evidence="9">t-SNARE coiled-coil homology domain-containing protein</fullName>
    </recommendedName>
</protein>
<dbReference type="GO" id="GO:0005886">
    <property type="term" value="C:plasma membrane"/>
    <property type="evidence" value="ECO:0007669"/>
    <property type="project" value="TreeGrafter"/>
</dbReference>
<comment type="similarity">
    <text evidence="2">Belongs to the syntaxin family.</text>
</comment>
<feature type="domain" description="T-SNARE coiled-coil homology" evidence="9">
    <location>
        <begin position="216"/>
        <end position="278"/>
    </location>
</feature>